<dbReference type="OrthoDB" id="57314at2759"/>
<name>A0A9N8EHQ1_9STRA</name>
<comment type="caution">
    <text evidence="2">The sequence shown here is derived from an EMBL/GenBank/DDBJ whole genome shotgun (WGS) entry which is preliminary data.</text>
</comment>
<gene>
    <name evidence="2" type="ORF">SEMRO_1207_G252480.1</name>
</gene>
<dbReference type="Pfam" id="PF19671">
    <property type="entry name" value="DUF6174"/>
    <property type="match status" value="3"/>
</dbReference>
<evidence type="ECO:0000313" key="2">
    <source>
        <dbReference type="EMBL" id="CAB9521556.1"/>
    </source>
</evidence>
<protein>
    <submittedName>
        <fullName evidence="2">Uncharacterized protein</fullName>
    </submittedName>
</protein>
<keyword evidence="3" id="KW-1185">Reference proteome</keyword>
<sequence length="413" mass="46608">MKKNSNFSLASAATTALAICLAAGPVNATTFLSLQEELARARSVWNFQDRGNYDYQYTKQDLLSHQAEYPWTVKVRSGIVHEVRRNDGTVVLPNPFPPTIDDLFVTIDEAVNFNVHSVDIEYSDTHGYPVDIAIDYDNQIADEEIFVSISGVQQLPSYSHAALQAQLTNARNLWDSFLVTTYTFSYEELCLSCYNLNYPWGVNVRNDEIRALDAAGTLVGSSTGTTVPDLFDKLQLALDLRAHEIQVSFDGSFGYPTSIYIDFDATLPHEEVSLRVWNMNILNNPRVDLAEARNQWEALGLPSYAYSFQEFGFHTTFEQNPYPWRVTVSNYQVVSIVDANQNPVASLTSLPSIESIFETIQASFDSNAETVEVTYNTELGIPESLFIDYDHDILDEERHFEITQFTVITVIDF</sequence>
<dbReference type="AlphaFoldDB" id="A0A9N8EHQ1"/>
<reference evidence="2" key="1">
    <citation type="submission" date="2020-06" db="EMBL/GenBank/DDBJ databases">
        <authorList>
            <consortium name="Plant Systems Biology data submission"/>
        </authorList>
    </citation>
    <scope>NUCLEOTIDE SEQUENCE</scope>
    <source>
        <strain evidence="2">D6</strain>
    </source>
</reference>
<dbReference type="InterPro" id="IPR046172">
    <property type="entry name" value="DUF6174"/>
</dbReference>
<dbReference type="EMBL" id="CAICTM010001205">
    <property type="protein sequence ID" value="CAB9521556.1"/>
    <property type="molecule type" value="Genomic_DNA"/>
</dbReference>
<feature type="chain" id="PRO_5040122837" evidence="1">
    <location>
        <begin position="29"/>
        <end position="413"/>
    </location>
</feature>
<evidence type="ECO:0000313" key="3">
    <source>
        <dbReference type="Proteomes" id="UP001153069"/>
    </source>
</evidence>
<proteinExistence type="predicted"/>
<organism evidence="2 3">
    <name type="scientific">Seminavis robusta</name>
    <dbReference type="NCBI Taxonomy" id="568900"/>
    <lineage>
        <taxon>Eukaryota</taxon>
        <taxon>Sar</taxon>
        <taxon>Stramenopiles</taxon>
        <taxon>Ochrophyta</taxon>
        <taxon>Bacillariophyta</taxon>
        <taxon>Bacillariophyceae</taxon>
        <taxon>Bacillariophycidae</taxon>
        <taxon>Naviculales</taxon>
        <taxon>Naviculaceae</taxon>
        <taxon>Seminavis</taxon>
    </lineage>
</organism>
<feature type="signal peptide" evidence="1">
    <location>
        <begin position="1"/>
        <end position="28"/>
    </location>
</feature>
<dbReference type="Proteomes" id="UP001153069">
    <property type="component" value="Unassembled WGS sequence"/>
</dbReference>
<keyword evidence="1" id="KW-0732">Signal</keyword>
<accession>A0A9N8EHQ1</accession>
<evidence type="ECO:0000256" key="1">
    <source>
        <dbReference type="SAM" id="SignalP"/>
    </source>
</evidence>